<dbReference type="InterPro" id="IPR000600">
    <property type="entry name" value="ROK"/>
</dbReference>
<dbReference type="Pfam" id="PF00480">
    <property type="entry name" value="ROK"/>
    <property type="match status" value="1"/>
</dbReference>
<organism evidence="2 3">
    <name type="scientific">Selenomonas ruminantium</name>
    <dbReference type="NCBI Taxonomy" id="971"/>
    <lineage>
        <taxon>Bacteria</taxon>
        <taxon>Bacillati</taxon>
        <taxon>Bacillota</taxon>
        <taxon>Negativicutes</taxon>
        <taxon>Selenomonadales</taxon>
        <taxon>Selenomonadaceae</taxon>
        <taxon>Selenomonas</taxon>
    </lineage>
</organism>
<evidence type="ECO:0000313" key="2">
    <source>
        <dbReference type="EMBL" id="SHK44151.1"/>
    </source>
</evidence>
<accession>A0A1M6SHD0</accession>
<evidence type="ECO:0000313" key="3">
    <source>
        <dbReference type="Proteomes" id="UP000184263"/>
    </source>
</evidence>
<dbReference type="Proteomes" id="UP000184263">
    <property type="component" value="Unassembled WGS sequence"/>
</dbReference>
<dbReference type="OrthoDB" id="9795247at2"/>
<dbReference type="PANTHER" id="PTHR18964">
    <property type="entry name" value="ROK (REPRESSOR, ORF, KINASE) FAMILY"/>
    <property type="match status" value="1"/>
</dbReference>
<comment type="similarity">
    <text evidence="1">Belongs to the ROK (NagC/XylR) family.</text>
</comment>
<dbReference type="CDD" id="cd24068">
    <property type="entry name" value="ASKHA_NBD_ROK_FnNanK-like"/>
    <property type="match status" value="1"/>
</dbReference>
<dbReference type="AlphaFoldDB" id="A0A1M6SHD0"/>
<dbReference type="InterPro" id="IPR043129">
    <property type="entry name" value="ATPase_NBD"/>
</dbReference>
<protein>
    <submittedName>
        <fullName evidence="2">Sugar kinase of the NBD/HSP70 family, may contain an N-terminal HTH domain</fullName>
    </submittedName>
</protein>
<reference evidence="2 3" key="1">
    <citation type="submission" date="2016-11" db="EMBL/GenBank/DDBJ databases">
        <authorList>
            <person name="Jaros S."/>
            <person name="Januszkiewicz K."/>
            <person name="Wedrychowicz H."/>
        </authorList>
    </citation>
    <scope>NUCLEOTIDE SEQUENCE [LARGE SCALE GENOMIC DNA]</scope>
    <source>
        <strain evidence="2 3">HD4</strain>
    </source>
</reference>
<proteinExistence type="inferred from homology"/>
<keyword evidence="2" id="KW-0418">Kinase</keyword>
<evidence type="ECO:0000256" key="1">
    <source>
        <dbReference type="ARBA" id="ARBA00006479"/>
    </source>
</evidence>
<dbReference type="PANTHER" id="PTHR18964:SF165">
    <property type="entry name" value="BETA-GLUCOSIDE KINASE"/>
    <property type="match status" value="1"/>
</dbReference>
<dbReference type="Gene3D" id="3.30.420.40">
    <property type="match status" value="2"/>
</dbReference>
<sequence length="297" mass="30444">MQYACIDIGGTAIKYAMLTEAGQILTQGQVLTRVEADGSGDIPRKIAAIVGDLQKECGKAAGVAVCSPGLIDADTGEVVFAGPNFPGYSGMNLREAIEELTALPCTVENDVNAAGLGESWLGAGKGAKSAFCIFVGTGIGGALVLDGHLVHGAAAAAGEIGFLPMAGGSLEQLASMSALLQELGASTGEEVFQRVAAGEVKARAALEEMTRRIACGLASICCIVNPEVLIMGGAVMAQREFFAPRLNQHLTELLPPALLKNTRIAFAELGTAAGFTGALKHFLQKHGKTAAVPDLHG</sequence>
<dbReference type="SUPFAM" id="SSF53067">
    <property type="entry name" value="Actin-like ATPase domain"/>
    <property type="match status" value="1"/>
</dbReference>
<dbReference type="GO" id="GO:0016301">
    <property type="term" value="F:kinase activity"/>
    <property type="evidence" value="ECO:0007669"/>
    <property type="project" value="UniProtKB-KW"/>
</dbReference>
<dbReference type="EMBL" id="FRBC01000004">
    <property type="protein sequence ID" value="SHK44151.1"/>
    <property type="molecule type" value="Genomic_DNA"/>
</dbReference>
<keyword evidence="2" id="KW-0808">Transferase</keyword>
<dbReference type="RefSeq" id="WP_073088377.1">
    <property type="nucleotide sequence ID" value="NZ_FRBC01000004.1"/>
</dbReference>
<gene>
    <name evidence="2" type="ORF">SAMN05216582_10476</name>
</gene>
<name>A0A1M6SHD0_SELRU</name>